<dbReference type="SUPFAM" id="SSF53706">
    <property type="entry name" value="Formate dehydrogenase/DMSO reductase, domains 1-3"/>
    <property type="match status" value="1"/>
</dbReference>
<dbReference type="GO" id="GO:0030151">
    <property type="term" value="F:molybdenum ion binding"/>
    <property type="evidence" value="ECO:0007669"/>
    <property type="project" value="TreeGrafter"/>
</dbReference>
<evidence type="ECO:0000256" key="4">
    <source>
        <dbReference type="ARBA" id="ARBA00022485"/>
    </source>
</evidence>
<dbReference type="AlphaFoldDB" id="A0A561D7Y5"/>
<keyword evidence="4" id="KW-0004">4Fe-4S</keyword>
<evidence type="ECO:0000256" key="2">
    <source>
        <dbReference type="ARBA" id="ARBA00004196"/>
    </source>
</evidence>
<organism evidence="7 8">
    <name type="scientific">Neobacillus bataviensis</name>
    <dbReference type="NCBI Taxonomy" id="220685"/>
    <lineage>
        <taxon>Bacteria</taxon>
        <taxon>Bacillati</taxon>
        <taxon>Bacillota</taxon>
        <taxon>Bacilli</taxon>
        <taxon>Bacillales</taxon>
        <taxon>Bacillaceae</taxon>
        <taxon>Neobacillus</taxon>
    </lineage>
</organism>
<reference evidence="7 8" key="1">
    <citation type="submission" date="2019-06" db="EMBL/GenBank/DDBJ databases">
        <title>Sorghum-associated microbial communities from plants grown in Nebraska, USA.</title>
        <authorList>
            <person name="Schachtman D."/>
        </authorList>
    </citation>
    <scope>NUCLEOTIDE SEQUENCE [LARGE SCALE GENOMIC DNA]</scope>
    <source>
        <strain evidence="7 8">2482</strain>
    </source>
</reference>
<dbReference type="GO" id="GO:0009061">
    <property type="term" value="P:anaerobic respiration"/>
    <property type="evidence" value="ECO:0007669"/>
    <property type="project" value="TreeGrafter"/>
</dbReference>
<evidence type="ECO:0000256" key="3">
    <source>
        <dbReference type="ARBA" id="ARBA00010312"/>
    </source>
</evidence>
<keyword evidence="4" id="KW-0408">Iron</keyword>
<evidence type="ECO:0000259" key="6">
    <source>
        <dbReference type="Pfam" id="PF00384"/>
    </source>
</evidence>
<comment type="cofactor">
    <cofactor evidence="1">
        <name>[4Fe-4S] cluster</name>
        <dbReference type="ChEBI" id="CHEBI:49883"/>
    </cofactor>
</comment>
<feature type="domain" description="Molybdopterin oxidoreductase" evidence="6">
    <location>
        <begin position="2"/>
        <end position="89"/>
    </location>
</feature>
<evidence type="ECO:0000313" key="7">
    <source>
        <dbReference type="EMBL" id="TWD99541.1"/>
    </source>
</evidence>
<proteinExistence type="inferred from homology"/>
<dbReference type="InterPro" id="IPR006656">
    <property type="entry name" value="Mopterin_OxRdtase"/>
</dbReference>
<keyword evidence="8" id="KW-1185">Reference proteome</keyword>
<evidence type="ECO:0000256" key="5">
    <source>
        <dbReference type="ARBA" id="ARBA00023002"/>
    </source>
</evidence>
<keyword evidence="4" id="KW-0411">Iron-sulfur</keyword>
<accession>A0A561D7Y5</accession>
<sequence length="137" mass="15755">MTNHWNDLQWTDCALIMGANPAENHPISFRWLTKAKEKGGKIISVDPRYTLTSAVSDLYAPLRSGTDIPFVGGMIKYAIENNLIHKEYVVKYTNASFIVKEGYDFKDGLFSGYDEAKRVYDKTKWVIETKPRLMENR</sequence>
<dbReference type="GO" id="GO:0051539">
    <property type="term" value="F:4 iron, 4 sulfur cluster binding"/>
    <property type="evidence" value="ECO:0007669"/>
    <property type="project" value="UniProtKB-KW"/>
</dbReference>
<dbReference type="Proteomes" id="UP000319671">
    <property type="component" value="Unassembled WGS sequence"/>
</dbReference>
<dbReference type="PANTHER" id="PTHR43598:SF1">
    <property type="entry name" value="FORMATE DEHYDROGENASE-O MAJOR SUBUNIT"/>
    <property type="match status" value="1"/>
</dbReference>
<dbReference type="EMBL" id="VIVN01000007">
    <property type="protein sequence ID" value="TWD99541.1"/>
    <property type="molecule type" value="Genomic_DNA"/>
</dbReference>
<dbReference type="GO" id="GO:0009055">
    <property type="term" value="F:electron transfer activity"/>
    <property type="evidence" value="ECO:0007669"/>
    <property type="project" value="TreeGrafter"/>
</dbReference>
<comment type="subcellular location">
    <subcellularLocation>
        <location evidence="2">Cell envelope</location>
    </subcellularLocation>
</comment>
<dbReference type="Pfam" id="PF00384">
    <property type="entry name" value="Molybdopterin"/>
    <property type="match status" value="1"/>
</dbReference>
<dbReference type="Gene3D" id="3.40.228.10">
    <property type="entry name" value="Dimethylsulfoxide Reductase, domain 2"/>
    <property type="match status" value="1"/>
</dbReference>
<dbReference type="GO" id="GO:0016491">
    <property type="term" value="F:oxidoreductase activity"/>
    <property type="evidence" value="ECO:0007669"/>
    <property type="project" value="UniProtKB-KW"/>
</dbReference>
<evidence type="ECO:0000313" key="8">
    <source>
        <dbReference type="Proteomes" id="UP000319671"/>
    </source>
</evidence>
<dbReference type="GO" id="GO:0030313">
    <property type="term" value="C:cell envelope"/>
    <property type="evidence" value="ECO:0007669"/>
    <property type="project" value="UniProtKB-SubCell"/>
</dbReference>
<comment type="similarity">
    <text evidence="3">Belongs to the prokaryotic molybdopterin-containing oxidoreductase family.</text>
</comment>
<dbReference type="PANTHER" id="PTHR43598">
    <property type="entry name" value="TUNGSTEN-CONTAINING FORMYLMETHANOFURAN DEHYDROGENASE 2 SUBUNIT B"/>
    <property type="match status" value="1"/>
</dbReference>
<protein>
    <submittedName>
        <fullName evidence="7">Molybdopterin-dependent oxidoreductase-like protein</fullName>
    </submittedName>
</protein>
<keyword evidence="5" id="KW-0560">Oxidoreductase</keyword>
<comment type="caution">
    <text evidence="7">The sequence shown here is derived from an EMBL/GenBank/DDBJ whole genome shotgun (WGS) entry which is preliminary data.</text>
</comment>
<evidence type="ECO:0000256" key="1">
    <source>
        <dbReference type="ARBA" id="ARBA00001966"/>
    </source>
</evidence>
<keyword evidence="4" id="KW-0479">Metal-binding</keyword>
<name>A0A561D7Y5_9BACI</name>
<gene>
    <name evidence="7" type="ORF">FB550_107176</name>
</gene>